<name>A0A1C7MNT4_9FUNG</name>
<gene>
    <name evidence="1" type="ORF">A0J61_11849</name>
</gene>
<dbReference type="EMBL" id="LUGH01002585">
    <property type="protein sequence ID" value="OBZ78523.1"/>
    <property type="molecule type" value="Genomic_DNA"/>
</dbReference>
<dbReference type="Proteomes" id="UP000093000">
    <property type="component" value="Unassembled WGS sequence"/>
</dbReference>
<dbReference type="OrthoDB" id="2225763at2759"/>
<proteinExistence type="predicted"/>
<protein>
    <submittedName>
        <fullName evidence="1">Uncharacterized protein</fullName>
    </submittedName>
</protein>
<evidence type="ECO:0000313" key="1">
    <source>
        <dbReference type="EMBL" id="OBZ78523.1"/>
    </source>
</evidence>
<sequence>MLFLSLVRQLCLKFASWQNKPITENTLIFQNIACFVDVFLLNDSSFFGVWTHGTLERYDVESSNLDEIKSSKSSSRKRTSSNSNSKKRLLPDLIVKCKVEDEICFDLLVMEVKNKDVKPSQAISDNAKIAMCLKKMLDEQVAFGVQDPVALGLEVEVEKVKIFIAKLQHESVYQVHLDSHFFLPRDYTDICSIPRVMQCLIKINKILKGLKKRLRSRNNSNSIPTSWRRPSFDWPVHESE</sequence>
<keyword evidence="2" id="KW-1185">Reference proteome</keyword>
<dbReference type="AlphaFoldDB" id="A0A1C7MNT4"/>
<evidence type="ECO:0000313" key="2">
    <source>
        <dbReference type="Proteomes" id="UP000093000"/>
    </source>
</evidence>
<comment type="caution">
    <text evidence="1">The sequence shown here is derived from an EMBL/GenBank/DDBJ whole genome shotgun (WGS) entry which is preliminary data.</text>
</comment>
<accession>A0A1C7MNT4</accession>
<reference evidence="1 2" key="1">
    <citation type="submission" date="2016-03" db="EMBL/GenBank/DDBJ databases">
        <title>Choanephora cucurbitarum.</title>
        <authorList>
            <person name="Min B."/>
            <person name="Park H."/>
            <person name="Park J.-H."/>
            <person name="Shin H.-D."/>
            <person name="Choi I.-G."/>
        </authorList>
    </citation>
    <scope>NUCLEOTIDE SEQUENCE [LARGE SCALE GENOMIC DNA]</scope>
    <source>
        <strain evidence="1 2">KUS-F28377</strain>
    </source>
</reference>
<organism evidence="1 2">
    <name type="scientific">Choanephora cucurbitarum</name>
    <dbReference type="NCBI Taxonomy" id="101091"/>
    <lineage>
        <taxon>Eukaryota</taxon>
        <taxon>Fungi</taxon>
        <taxon>Fungi incertae sedis</taxon>
        <taxon>Mucoromycota</taxon>
        <taxon>Mucoromycotina</taxon>
        <taxon>Mucoromycetes</taxon>
        <taxon>Mucorales</taxon>
        <taxon>Mucorineae</taxon>
        <taxon>Choanephoraceae</taxon>
        <taxon>Choanephoroideae</taxon>
        <taxon>Choanephora</taxon>
    </lineage>
</organism>
<dbReference type="InParanoid" id="A0A1C7MNT4"/>